<evidence type="ECO:0000313" key="3">
    <source>
        <dbReference type="Proteomes" id="UP000614350"/>
    </source>
</evidence>
<organism evidence="2 3">
    <name type="scientific">Vespula vulgaris</name>
    <name type="common">Yellow jacket</name>
    <name type="synonym">Wasp</name>
    <dbReference type="NCBI Taxonomy" id="7454"/>
    <lineage>
        <taxon>Eukaryota</taxon>
        <taxon>Metazoa</taxon>
        <taxon>Ecdysozoa</taxon>
        <taxon>Arthropoda</taxon>
        <taxon>Hexapoda</taxon>
        <taxon>Insecta</taxon>
        <taxon>Pterygota</taxon>
        <taxon>Neoptera</taxon>
        <taxon>Endopterygota</taxon>
        <taxon>Hymenoptera</taxon>
        <taxon>Apocrita</taxon>
        <taxon>Aculeata</taxon>
        <taxon>Vespoidea</taxon>
        <taxon>Vespidae</taxon>
        <taxon>Vespinae</taxon>
        <taxon>Vespula</taxon>
    </lineage>
</organism>
<sequence>MTKKSNGRSGSVCFNVDNKDRDGGILSWSTLLDTFLRYFPLGGTNTGSQRHSHKNVMRFPSLLEEITKMTRRKVTFEMRRRTNIGSNADAMTGNDDDQEKKEAEAKEEEEEEEEEQEEQEEGSARVQLT</sequence>
<evidence type="ECO:0000256" key="1">
    <source>
        <dbReference type="SAM" id="MobiDB-lite"/>
    </source>
</evidence>
<evidence type="ECO:0000313" key="2">
    <source>
        <dbReference type="EMBL" id="KAF7405461.1"/>
    </source>
</evidence>
<name>A0A834KGM1_VESVU</name>
<dbReference type="AlphaFoldDB" id="A0A834KGM1"/>
<proteinExistence type="predicted"/>
<gene>
    <name evidence="2" type="ORF">HZH66_004367</name>
</gene>
<comment type="caution">
    <text evidence="2">The sequence shown here is derived from an EMBL/GenBank/DDBJ whole genome shotgun (WGS) entry which is preliminary data.</text>
</comment>
<dbReference type="Proteomes" id="UP000614350">
    <property type="component" value="Unassembled WGS sequence"/>
</dbReference>
<reference evidence="2" key="1">
    <citation type="journal article" date="2020" name="G3 (Bethesda)">
        <title>High-Quality Assemblies for Three Invasive Social Wasps from the &lt;i&gt;Vespula&lt;/i&gt; Genus.</title>
        <authorList>
            <person name="Harrop T.W.R."/>
            <person name="Guhlin J."/>
            <person name="McLaughlin G.M."/>
            <person name="Permina E."/>
            <person name="Stockwell P."/>
            <person name="Gilligan J."/>
            <person name="Le Lec M.F."/>
            <person name="Gruber M.A.M."/>
            <person name="Quinn O."/>
            <person name="Lovegrove M."/>
            <person name="Duncan E.J."/>
            <person name="Remnant E.J."/>
            <person name="Van Eeckhoven J."/>
            <person name="Graham B."/>
            <person name="Knapp R.A."/>
            <person name="Langford K.W."/>
            <person name="Kronenberg Z."/>
            <person name="Press M.O."/>
            <person name="Eacker S.M."/>
            <person name="Wilson-Rankin E.E."/>
            <person name="Purcell J."/>
            <person name="Lester P.J."/>
            <person name="Dearden P.K."/>
        </authorList>
    </citation>
    <scope>NUCLEOTIDE SEQUENCE</scope>
    <source>
        <strain evidence="2">Marl-1</strain>
    </source>
</reference>
<dbReference type="EMBL" id="JACSEA010000003">
    <property type="protein sequence ID" value="KAF7405461.1"/>
    <property type="molecule type" value="Genomic_DNA"/>
</dbReference>
<accession>A0A834KGM1</accession>
<protein>
    <submittedName>
        <fullName evidence="2">Uncharacterized protein</fullName>
    </submittedName>
</protein>
<feature type="compositionally biased region" description="Acidic residues" evidence="1">
    <location>
        <begin position="105"/>
        <end position="121"/>
    </location>
</feature>
<feature type="region of interest" description="Disordered" evidence="1">
    <location>
        <begin position="74"/>
        <end position="129"/>
    </location>
</feature>
<keyword evidence="3" id="KW-1185">Reference proteome</keyword>